<evidence type="ECO:0000313" key="4">
    <source>
        <dbReference type="Proteomes" id="UP000186165"/>
    </source>
</evidence>
<dbReference type="Gene3D" id="3.40.50.720">
    <property type="entry name" value="NAD(P)-binding Rossmann-like Domain"/>
    <property type="match status" value="1"/>
</dbReference>
<reference evidence="4" key="1">
    <citation type="submission" date="2016-08" db="EMBL/GenBank/DDBJ databases">
        <title>Discovery of first anaerobic lithoheterotrophic haloarchae widely represented in hypersaline habitats.</title>
        <authorList>
            <person name="Sorokin D.Y."/>
            <person name="Kublanov I.V."/>
            <person name="Roman P."/>
            <person name="Sinninghe Damste J.S."/>
            <person name="Golyshin P.N."/>
            <person name="Rojo D."/>
            <person name="Ciordia S."/>
            <person name="Mena Md.C."/>
            <person name="Ferrer M."/>
            <person name="Smedile F."/>
            <person name="Messina E."/>
            <person name="La Cono V."/>
            <person name="Yakimov M.M."/>
        </authorList>
    </citation>
    <scope>NUCLEOTIDE SEQUENCE [LARGE SCALE GENOMIC DNA]</scope>
    <source>
        <strain evidence="4">HSR6</strain>
    </source>
</reference>
<dbReference type="SUPFAM" id="SSF51735">
    <property type="entry name" value="NAD(P)-binding Rossmann-fold domains"/>
    <property type="match status" value="1"/>
</dbReference>
<evidence type="ECO:0000256" key="1">
    <source>
        <dbReference type="ARBA" id="ARBA00007637"/>
    </source>
</evidence>
<dbReference type="InterPro" id="IPR051225">
    <property type="entry name" value="NAD(P)_epim/dehydratase"/>
</dbReference>
<dbReference type="OrthoDB" id="4907at2157"/>
<dbReference type="KEGG" id="hhsr:HSR6_1739"/>
<accession>A0A1J1AEK0</accession>
<organism evidence="3 4">
    <name type="scientific">Halodesulfurarchaeum formicicum</name>
    <dbReference type="NCBI Taxonomy" id="1873524"/>
    <lineage>
        <taxon>Archaea</taxon>
        <taxon>Methanobacteriati</taxon>
        <taxon>Methanobacteriota</taxon>
        <taxon>Stenosarchaea group</taxon>
        <taxon>Halobacteria</taxon>
        <taxon>Halobacteriales</taxon>
        <taxon>Halobacteriaceae</taxon>
        <taxon>Halodesulfurarchaeum</taxon>
    </lineage>
</organism>
<dbReference type="InterPro" id="IPR036291">
    <property type="entry name" value="NAD(P)-bd_dom_sf"/>
</dbReference>
<protein>
    <submittedName>
        <fullName evidence="3">L-threonine 3-dehydrogenase</fullName>
        <ecNumber evidence="3">1.1.1.103</ecNumber>
    </submittedName>
</protein>
<proteinExistence type="inferred from homology"/>
<name>A0A1J1AEK0_9EURY</name>
<keyword evidence="3" id="KW-0560">Oxidoreductase</keyword>
<dbReference type="EC" id="1.1.1.103" evidence="3"/>
<dbReference type="Proteomes" id="UP000186165">
    <property type="component" value="Chromosome"/>
</dbReference>
<dbReference type="GO" id="GO:0008743">
    <property type="term" value="F:L-threonine 3-dehydrogenase activity"/>
    <property type="evidence" value="ECO:0007669"/>
    <property type="project" value="UniProtKB-EC"/>
</dbReference>
<dbReference type="GeneID" id="30418268"/>
<dbReference type="InterPro" id="IPR001509">
    <property type="entry name" value="Epimerase_deHydtase"/>
</dbReference>
<sequence length="311" mass="34426">MQNVLVTGARGQIGSELIPALRARDDVETVVATDIEEPDDDGGPTEEIDVRDAEAFAAALSEYDVDTVFHLAAILSARGEDHPQLAFEVNIEGFHNVLEAGREHGLDRLVVPSSIAVFGPETPTNPGEMTTLAPRTIYGISKVFGEHMGNYYSWNYDLDVRGVRLPGIISHKTLPGGGTTDYAVEVFYDAIEEGEYTYFVREDTELPMMYMQDAIRALIGIATADRESLEYPCSYNVGALSFTAGELTAAIQEHLPDFEAHYEPDERQDIADSWPDAVDDSAAREDWGWEHTYDLETMTADMLEHLEEKLG</sequence>
<dbReference type="AlphaFoldDB" id="A0A1J1AEK0"/>
<evidence type="ECO:0000259" key="2">
    <source>
        <dbReference type="Pfam" id="PF01370"/>
    </source>
</evidence>
<dbReference type="GO" id="GO:0006567">
    <property type="term" value="P:L-threonine catabolic process"/>
    <property type="evidence" value="ECO:0007669"/>
    <property type="project" value="TreeGrafter"/>
</dbReference>
<dbReference type="Pfam" id="PF01370">
    <property type="entry name" value="Epimerase"/>
    <property type="match status" value="1"/>
</dbReference>
<dbReference type="EMBL" id="CP016804">
    <property type="protein sequence ID" value="APE96176.1"/>
    <property type="molecule type" value="Genomic_DNA"/>
</dbReference>
<gene>
    <name evidence="3" type="primary">tdh</name>
    <name evidence="3" type="ORF">HSR6_1739</name>
</gene>
<comment type="similarity">
    <text evidence="1">Belongs to the NAD(P)-dependent epimerase/dehydratase family.</text>
</comment>
<keyword evidence="4" id="KW-1185">Reference proteome</keyword>
<evidence type="ECO:0000313" key="3">
    <source>
        <dbReference type="EMBL" id="APE96176.1"/>
    </source>
</evidence>
<feature type="domain" description="NAD-dependent epimerase/dehydratase" evidence="2">
    <location>
        <begin position="4"/>
        <end position="238"/>
    </location>
</feature>
<dbReference type="PANTHER" id="PTHR42687:SF1">
    <property type="entry name" value="L-THREONINE 3-DEHYDROGENASE, MITOCHONDRIAL"/>
    <property type="match status" value="1"/>
</dbReference>
<dbReference type="PANTHER" id="PTHR42687">
    <property type="entry name" value="L-THREONINE 3-DEHYDROGENASE"/>
    <property type="match status" value="1"/>
</dbReference>
<dbReference type="RefSeq" id="WP_071933370.1">
    <property type="nucleotide sequence ID" value="NZ_CP016804.1"/>
</dbReference>